<keyword evidence="2" id="KW-0808">Transferase</keyword>
<gene>
    <name evidence="2" type="ORF">F7Q99_37355</name>
</gene>
<proteinExistence type="predicted"/>
<protein>
    <submittedName>
        <fullName evidence="2">GNAT family N-acetyltransferase</fullName>
    </submittedName>
</protein>
<reference evidence="2 3" key="1">
    <citation type="submission" date="2019-09" db="EMBL/GenBank/DDBJ databases">
        <title>Genome Sequences of Streptomyces kaniharaensis ATCC 21070.</title>
        <authorList>
            <person name="Zhu W."/>
            <person name="De Crecy-Lagard V."/>
            <person name="Richards N.G."/>
        </authorList>
    </citation>
    <scope>NUCLEOTIDE SEQUENCE [LARGE SCALE GENOMIC DNA]</scope>
    <source>
        <strain evidence="2 3">SF-557</strain>
    </source>
</reference>
<dbReference type="GO" id="GO:0008999">
    <property type="term" value="F:protein-N-terminal-alanine acetyltransferase activity"/>
    <property type="evidence" value="ECO:0007669"/>
    <property type="project" value="TreeGrafter"/>
</dbReference>
<dbReference type="InterPro" id="IPR000182">
    <property type="entry name" value="GNAT_dom"/>
</dbReference>
<evidence type="ECO:0000259" key="1">
    <source>
        <dbReference type="PROSITE" id="PS51186"/>
    </source>
</evidence>
<dbReference type="Pfam" id="PF13302">
    <property type="entry name" value="Acetyltransf_3"/>
    <property type="match status" value="1"/>
</dbReference>
<dbReference type="InterPro" id="IPR016181">
    <property type="entry name" value="Acyl_CoA_acyltransferase"/>
</dbReference>
<dbReference type="EMBL" id="WBOF01000006">
    <property type="protein sequence ID" value="MQS17709.1"/>
    <property type="molecule type" value="Genomic_DNA"/>
</dbReference>
<name>A0A6N7L4C6_9ACTN</name>
<dbReference type="Proteomes" id="UP000450000">
    <property type="component" value="Unassembled WGS sequence"/>
</dbReference>
<dbReference type="PANTHER" id="PTHR43441:SF10">
    <property type="entry name" value="ACETYLTRANSFERASE"/>
    <property type="match status" value="1"/>
</dbReference>
<dbReference type="PANTHER" id="PTHR43441">
    <property type="entry name" value="RIBOSOMAL-PROTEIN-SERINE ACETYLTRANSFERASE"/>
    <property type="match status" value="1"/>
</dbReference>
<keyword evidence="3" id="KW-1185">Reference proteome</keyword>
<sequence>MTDQRGFRPTVLDLGDVLLRPWGRALDLPGGTVPALVAAAADPVISRWNPVPAADPAAAEAYLDRCDTGWAEGRSAAFAITDATDGTLCGNVALRWTDREDGLAMIGYWLLTAARGRGIASRATTAVTHWGITTAAARRIEIAHAVGNDASCRVAERCGFPYEGTLRASYRFADGEYHDEHLHARLASDPA</sequence>
<dbReference type="GO" id="GO:0005737">
    <property type="term" value="C:cytoplasm"/>
    <property type="evidence" value="ECO:0007669"/>
    <property type="project" value="TreeGrafter"/>
</dbReference>
<dbReference type="AlphaFoldDB" id="A0A6N7L4C6"/>
<dbReference type="SUPFAM" id="SSF55729">
    <property type="entry name" value="Acyl-CoA N-acyltransferases (Nat)"/>
    <property type="match status" value="1"/>
</dbReference>
<feature type="domain" description="N-acetyltransferase" evidence="1">
    <location>
        <begin position="31"/>
        <end position="189"/>
    </location>
</feature>
<dbReference type="PROSITE" id="PS51186">
    <property type="entry name" value="GNAT"/>
    <property type="match status" value="1"/>
</dbReference>
<accession>A0A6N7L4C6</accession>
<evidence type="ECO:0000313" key="2">
    <source>
        <dbReference type="EMBL" id="MQS17709.1"/>
    </source>
</evidence>
<organism evidence="2 3">
    <name type="scientific">Streptomyces kaniharaensis</name>
    <dbReference type="NCBI Taxonomy" id="212423"/>
    <lineage>
        <taxon>Bacteria</taxon>
        <taxon>Bacillati</taxon>
        <taxon>Actinomycetota</taxon>
        <taxon>Actinomycetes</taxon>
        <taxon>Kitasatosporales</taxon>
        <taxon>Streptomycetaceae</taxon>
        <taxon>Streptomyces</taxon>
    </lineage>
</organism>
<dbReference type="Gene3D" id="3.40.630.30">
    <property type="match status" value="1"/>
</dbReference>
<evidence type="ECO:0000313" key="3">
    <source>
        <dbReference type="Proteomes" id="UP000450000"/>
    </source>
</evidence>
<comment type="caution">
    <text evidence="2">The sequence shown here is derived from an EMBL/GenBank/DDBJ whole genome shotgun (WGS) entry which is preliminary data.</text>
</comment>
<dbReference type="GO" id="GO:1990189">
    <property type="term" value="F:protein N-terminal-serine acetyltransferase activity"/>
    <property type="evidence" value="ECO:0007669"/>
    <property type="project" value="TreeGrafter"/>
</dbReference>
<dbReference type="InterPro" id="IPR051908">
    <property type="entry name" value="Ribosomal_N-acetyltransferase"/>
</dbReference>